<evidence type="ECO:0000313" key="4">
    <source>
        <dbReference type="EMBL" id="KAA6390080.1"/>
    </source>
</evidence>
<feature type="coiled-coil region" evidence="2">
    <location>
        <begin position="661"/>
        <end position="688"/>
    </location>
</feature>
<feature type="compositionally biased region" description="Polar residues" evidence="3">
    <location>
        <begin position="758"/>
        <end position="767"/>
    </location>
</feature>
<feature type="region of interest" description="Disordered" evidence="3">
    <location>
        <begin position="758"/>
        <end position="783"/>
    </location>
</feature>
<feature type="coiled-coil region" evidence="2">
    <location>
        <begin position="583"/>
        <end position="610"/>
    </location>
</feature>
<dbReference type="PANTHER" id="PTHR32083:SF34">
    <property type="entry name" value="COILED-COIL DOMAIN-CONTAINING PROTEIN 146"/>
    <property type="match status" value="1"/>
</dbReference>
<feature type="coiled-coil region" evidence="2">
    <location>
        <begin position="180"/>
        <end position="207"/>
    </location>
</feature>
<gene>
    <name evidence="4" type="ORF">EZS28_014395</name>
</gene>
<organism evidence="4 5">
    <name type="scientific">Streblomastix strix</name>
    <dbReference type="NCBI Taxonomy" id="222440"/>
    <lineage>
        <taxon>Eukaryota</taxon>
        <taxon>Metamonada</taxon>
        <taxon>Preaxostyla</taxon>
        <taxon>Oxymonadida</taxon>
        <taxon>Streblomastigidae</taxon>
        <taxon>Streblomastix</taxon>
    </lineage>
</organism>
<keyword evidence="4" id="KW-0966">Cell projection</keyword>
<feature type="coiled-coil region" evidence="2">
    <location>
        <begin position="477"/>
        <end position="511"/>
    </location>
</feature>
<protein>
    <submittedName>
        <fullName evidence="4">Putative coiled-coil flagellar protein, move backward only 2</fullName>
    </submittedName>
</protein>
<dbReference type="EMBL" id="SNRW01003352">
    <property type="protein sequence ID" value="KAA6390080.1"/>
    <property type="molecule type" value="Genomic_DNA"/>
</dbReference>
<proteinExistence type="predicted"/>
<keyword evidence="4" id="KW-0969">Cilium</keyword>
<feature type="region of interest" description="Disordered" evidence="3">
    <location>
        <begin position="543"/>
        <end position="575"/>
    </location>
</feature>
<keyword evidence="4" id="KW-0282">Flagellum</keyword>
<name>A0A5J4W5P2_9EUKA</name>
<keyword evidence="1 2" id="KW-0175">Coiled coil</keyword>
<feature type="compositionally biased region" description="Basic and acidic residues" evidence="3">
    <location>
        <begin position="543"/>
        <end position="552"/>
    </location>
</feature>
<feature type="compositionally biased region" description="Basic and acidic residues" evidence="3">
    <location>
        <begin position="562"/>
        <end position="571"/>
    </location>
</feature>
<accession>A0A5J4W5P2</accession>
<evidence type="ECO:0000256" key="1">
    <source>
        <dbReference type="ARBA" id="ARBA00023054"/>
    </source>
</evidence>
<dbReference type="OrthoDB" id="10262929at2759"/>
<feature type="coiled-coil region" evidence="2">
    <location>
        <begin position="307"/>
        <end position="448"/>
    </location>
</feature>
<sequence length="783" mass="92086">MADNDTNDVLSDHSKSIAFECLQDAVENQDISDGSKQLYESKYSKLYDVVLTIYEKETILKKRAQVLAQEKEGLENDIRHNDDIKQENETKIHILQEDVQKLNVELSESRENQLILEAQKKDTENDIHNMAKQVDNVRKSTIDSYMPRINQLTSEVRELEQFIEKNNVSMQKQIQDTLQIKQEYDQLVEKKSQMDEEEQKKRQYYMKTKGEPDRVRHTAEQCEQTVTKLTTERDNSRFQLIKQQEETSKMRILEQAKYEEIKQKEKEQERLIADVEHKKAALAYLRTDMQETKNEIAQEALARIPLDESLQQETDDLRAANEELSNMQRRRTLEQQRLQLSEKEQEKAQNSLHMLNGEADNREDEIAMKLNQLSEDDKRAILGEQIQEVETDVKRLQEDLSSLKKKLNSGQAEFNQLRQDRSSLIRQLAKVKSEINRENEENKLLDIDIMFLKKKGESIMKKQKDLLKQTDIVKLERNKYMSAIQEAVQILAEYKEKVKIMENEKETLRNEDFIKQKNLLDTRLNVQSQVNTRDMELRRLNDYAQKDRDAKNENSSSQITQLEKKNPENTKRWRKLGGSVPTREELLDKLREIEEKYNKQKERMLEREITMDEISTNTEGMRNAAMALHEADAIQNAHIANQLAARMRKVNRQLQSGLSELAIFQARSKRLEQQRDEMENSLQDAHIHFEKGEPPTEDVKRKWITIVRMKRIDDERKKNLSLEPPIGEVRTTAVPRYNAYIPDDSLGLPIPYSGQFQQFKPSDQGSSMRYFKDPKSKKQIVQL</sequence>
<reference evidence="4 5" key="1">
    <citation type="submission" date="2019-03" db="EMBL/GenBank/DDBJ databases">
        <title>Single cell metagenomics reveals metabolic interactions within the superorganism composed of flagellate Streblomastix strix and complex community of Bacteroidetes bacteria on its surface.</title>
        <authorList>
            <person name="Treitli S.C."/>
            <person name="Kolisko M."/>
            <person name="Husnik F."/>
            <person name="Keeling P."/>
            <person name="Hampl V."/>
        </authorList>
    </citation>
    <scope>NUCLEOTIDE SEQUENCE [LARGE SCALE GENOMIC DNA]</scope>
    <source>
        <strain evidence="4">ST1C</strain>
    </source>
</reference>
<feature type="coiled-coil region" evidence="2">
    <location>
        <begin position="85"/>
        <end position="140"/>
    </location>
</feature>
<dbReference type="GO" id="GO:0005856">
    <property type="term" value="C:cytoskeleton"/>
    <property type="evidence" value="ECO:0007669"/>
    <property type="project" value="TreeGrafter"/>
</dbReference>
<evidence type="ECO:0000256" key="3">
    <source>
        <dbReference type="SAM" id="MobiDB-lite"/>
    </source>
</evidence>
<comment type="caution">
    <text evidence="4">The sequence shown here is derived from an EMBL/GenBank/DDBJ whole genome shotgun (WGS) entry which is preliminary data.</text>
</comment>
<dbReference type="PANTHER" id="PTHR32083">
    <property type="entry name" value="CILIA AND FLAGELLA-ASSOCIATED PROTEIN 58-RELATED"/>
    <property type="match status" value="1"/>
</dbReference>
<dbReference type="Proteomes" id="UP000324800">
    <property type="component" value="Unassembled WGS sequence"/>
</dbReference>
<evidence type="ECO:0000256" key="2">
    <source>
        <dbReference type="SAM" id="Coils"/>
    </source>
</evidence>
<dbReference type="AlphaFoldDB" id="A0A5J4W5P2"/>
<evidence type="ECO:0000313" key="5">
    <source>
        <dbReference type="Proteomes" id="UP000324800"/>
    </source>
</evidence>